<dbReference type="PANTHER" id="PTHR45631:SF27">
    <property type="entry name" value="PROTEIN KINASE DOMAIN-CONTAINING PROTEIN"/>
    <property type="match status" value="1"/>
</dbReference>
<dbReference type="EMBL" id="JABFUD020000025">
    <property type="protein sequence ID" value="KAI5059634.1"/>
    <property type="molecule type" value="Genomic_DNA"/>
</dbReference>
<evidence type="ECO:0000259" key="3">
    <source>
        <dbReference type="Pfam" id="PF12819"/>
    </source>
</evidence>
<dbReference type="InterPro" id="IPR011009">
    <property type="entry name" value="Kinase-like_dom_sf"/>
</dbReference>
<evidence type="ECO:0000256" key="1">
    <source>
        <dbReference type="ARBA" id="ARBA00004167"/>
    </source>
</evidence>
<evidence type="ECO:0000313" key="5">
    <source>
        <dbReference type="Proteomes" id="UP000886520"/>
    </source>
</evidence>
<dbReference type="SUPFAM" id="SSF56112">
    <property type="entry name" value="Protein kinase-like (PK-like)"/>
    <property type="match status" value="1"/>
</dbReference>
<proteinExistence type="predicted"/>
<name>A0A9D4Z3C8_ADICA</name>
<dbReference type="AlphaFoldDB" id="A0A9D4Z3C8"/>
<protein>
    <recommendedName>
        <fullName evidence="3">Malectin-like domain-containing protein</fullName>
    </recommendedName>
</protein>
<dbReference type="InterPro" id="IPR032675">
    <property type="entry name" value="LRR_dom_sf"/>
</dbReference>
<sequence length="331" mass="35690">MTSTNVIADCFGHTDYGVPTAPDSDSFIRKALATENVNTTTLAIDANLKDEPPSRILQTTLVGSPDISVWYSELQRSSEYVAVFYFAEIDPAVTASGQRTFNIYANDQLMNTAIDVFALVGANAAYAYSLDFTPNSTGDMTFTFTPTTTSIYPAFLAAVELFELKPMANLTSATTGGEIPAAIKSLPTLIEIYLDGNNLQGEIPDLSSLLILETLDLSNNNLTGAIPDSLASLKNLKVLYSGNPLCERNNEDCVPSPSSPESNGEGMPDPNLTIQKFSFEEIKIATNNFRTKLGEGGFGPVYKGCLPDGLFVAIKVASNVANQRTREFINE</sequence>
<dbReference type="PANTHER" id="PTHR45631">
    <property type="entry name" value="OS07G0107800 PROTEIN-RELATED"/>
    <property type="match status" value="1"/>
</dbReference>
<gene>
    <name evidence="4" type="ORF">GOP47_0025953</name>
</gene>
<dbReference type="InterPro" id="IPR001611">
    <property type="entry name" value="Leu-rich_rpt"/>
</dbReference>
<dbReference type="Gene3D" id="3.30.200.20">
    <property type="entry name" value="Phosphorylase Kinase, domain 1"/>
    <property type="match status" value="1"/>
</dbReference>
<dbReference type="Proteomes" id="UP000886520">
    <property type="component" value="Chromosome 25"/>
</dbReference>
<feature type="region of interest" description="Disordered" evidence="2">
    <location>
        <begin position="251"/>
        <end position="270"/>
    </location>
</feature>
<dbReference type="OrthoDB" id="1938319at2759"/>
<dbReference type="SUPFAM" id="SSF52058">
    <property type="entry name" value="L domain-like"/>
    <property type="match status" value="1"/>
</dbReference>
<dbReference type="Pfam" id="PF00560">
    <property type="entry name" value="LRR_1"/>
    <property type="match status" value="1"/>
</dbReference>
<feature type="non-terminal residue" evidence="4">
    <location>
        <position position="331"/>
    </location>
</feature>
<dbReference type="InterPro" id="IPR024788">
    <property type="entry name" value="Malectin-like_Carb-bd_dom"/>
</dbReference>
<dbReference type="Gene3D" id="3.80.10.10">
    <property type="entry name" value="Ribonuclease Inhibitor"/>
    <property type="match status" value="1"/>
</dbReference>
<keyword evidence="5" id="KW-1185">Reference proteome</keyword>
<dbReference type="PROSITE" id="PS51450">
    <property type="entry name" value="LRR"/>
    <property type="match status" value="1"/>
</dbReference>
<feature type="domain" description="Malectin-like" evidence="3">
    <location>
        <begin position="35"/>
        <end position="163"/>
    </location>
</feature>
<dbReference type="Gene3D" id="2.60.120.430">
    <property type="entry name" value="Galactose-binding lectin"/>
    <property type="match status" value="1"/>
</dbReference>
<accession>A0A9D4Z3C8</accession>
<dbReference type="GO" id="GO:0016020">
    <property type="term" value="C:membrane"/>
    <property type="evidence" value="ECO:0007669"/>
    <property type="project" value="UniProtKB-SubCell"/>
</dbReference>
<evidence type="ECO:0000256" key="2">
    <source>
        <dbReference type="SAM" id="MobiDB-lite"/>
    </source>
</evidence>
<comment type="subcellular location">
    <subcellularLocation>
        <location evidence="1">Membrane</location>
        <topology evidence="1">Single-pass membrane protein</topology>
    </subcellularLocation>
</comment>
<reference evidence="4" key="1">
    <citation type="submission" date="2021-01" db="EMBL/GenBank/DDBJ databases">
        <title>Adiantum capillus-veneris genome.</title>
        <authorList>
            <person name="Fang Y."/>
            <person name="Liao Q."/>
        </authorList>
    </citation>
    <scope>NUCLEOTIDE SEQUENCE</scope>
    <source>
        <strain evidence="4">H3</strain>
        <tissue evidence="4">Leaf</tissue>
    </source>
</reference>
<organism evidence="4 5">
    <name type="scientific">Adiantum capillus-veneris</name>
    <name type="common">Maidenhair fern</name>
    <dbReference type="NCBI Taxonomy" id="13818"/>
    <lineage>
        <taxon>Eukaryota</taxon>
        <taxon>Viridiplantae</taxon>
        <taxon>Streptophyta</taxon>
        <taxon>Embryophyta</taxon>
        <taxon>Tracheophyta</taxon>
        <taxon>Polypodiopsida</taxon>
        <taxon>Polypodiidae</taxon>
        <taxon>Polypodiales</taxon>
        <taxon>Pteridineae</taxon>
        <taxon>Pteridaceae</taxon>
        <taxon>Vittarioideae</taxon>
        <taxon>Adiantum</taxon>
    </lineage>
</organism>
<evidence type="ECO:0000313" key="4">
    <source>
        <dbReference type="EMBL" id="KAI5059634.1"/>
    </source>
</evidence>
<dbReference type="Pfam" id="PF12819">
    <property type="entry name" value="Malectin_like"/>
    <property type="match status" value="1"/>
</dbReference>
<comment type="caution">
    <text evidence="4">The sequence shown here is derived from an EMBL/GenBank/DDBJ whole genome shotgun (WGS) entry which is preliminary data.</text>
</comment>